<dbReference type="Proteomes" id="UP000598996">
    <property type="component" value="Unassembled WGS sequence"/>
</dbReference>
<comment type="caution">
    <text evidence="3">The sequence shown here is derived from an EMBL/GenBank/DDBJ whole genome shotgun (WGS) entry which is preliminary data.</text>
</comment>
<dbReference type="PANTHER" id="PTHR11941:SF54">
    <property type="entry name" value="ENOYL-COA HYDRATASE, MITOCHONDRIAL"/>
    <property type="match status" value="1"/>
</dbReference>
<evidence type="ECO:0000256" key="2">
    <source>
        <dbReference type="RuleBase" id="RU003707"/>
    </source>
</evidence>
<dbReference type="PROSITE" id="PS00166">
    <property type="entry name" value="ENOYL_COA_HYDRATASE"/>
    <property type="match status" value="1"/>
</dbReference>
<name>A0ABS1VN44_9ACTN</name>
<proteinExistence type="inferred from homology"/>
<dbReference type="InterPro" id="IPR029045">
    <property type="entry name" value="ClpP/crotonase-like_dom_sf"/>
</dbReference>
<gene>
    <name evidence="3" type="ORF">JKJ07_14635</name>
</gene>
<evidence type="ECO:0000313" key="3">
    <source>
        <dbReference type="EMBL" id="MBL7255539.1"/>
    </source>
</evidence>
<evidence type="ECO:0000256" key="1">
    <source>
        <dbReference type="ARBA" id="ARBA00005254"/>
    </source>
</evidence>
<dbReference type="Pfam" id="PF00378">
    <property type="entry name" value="ECH_1"/>
    <property type="match status" value="1"/>
</dbReference>
<reference evidence="3 4" key="1">
    <citation type="submission" date="2021-01" db="EMBL/GenBank/DDBJ databases">
        <title>Actinoplanes sp. nov. LDG1-01 isolated from lichen.</title>
        <authorList>
            <person name="Saeng-In P."/>
            <person name="Phongsopitanun W."/>
            <person name="Kanchanasin P."/>
            <person name="Yuki M."/>
            <person name="Kudo T."/>
            <person name="Ohkuma M."/>
            <person name="Tanasupawat S."/>
        </authorList>
    </citation>
    <scope>NUCLEOTIDE SEQUENCE [LARGE SCALE GENOMIC DNA]</scope>
    <source>
        <strain evidence="3 4">LDG1-01</strain>
    </source>
</reference>
<dbReference type="InterPro" id="IPR001753">
    <property type="entry name" value="Enoyl-CoA_hydra/iso"/>
</dbReference>
<dbReference type="EMBL" id="JAENHO010000004">
    <property type="protein sequence ID" value="MBL7255539.1"/>
    <property type="molecule type" value="Genomic_DNA"/>
</dbReference>
<dbReference type="PANTHER" id="PTHR11941">
    <property type="entry name" value="ENOYL-COA HYDRATASE-RELATED"/>
    <property type="match status" value="1"/>
</dbReference>
<evidence type="ECO:0000313" key="4">
    <source>
        <dbReference type="Proteomes" id="UP000598996"/>
    </source>
</evidence>
<dbReference type="Gene3D" id="3.90.226.10">
    <property type="entry name" value="2-enoyl-CoA Hydratase, Chain A, domain 1"/>
    <property type="match status" value="1"/>
</dbReference>
<dbReference type="InterPro" id="IPR018376">
    <property type="entry name" value="Enoyl-CoA_hyd/isom_CS"/>
</dbReference>
<dbReference type="SUPFAM" id="SSF52096">
    <property type="entry name" value="ClpP/crotonase"/>
    <property type="match status" value="1"/>
</dbReference>
<keyword evidence="4" id="KW-1185">Reference proteome</keyword>
<comment type="similarity">
    <text evidence="1 2">Belongs to the enoyl-CoA hydratase/isomerase family.</text>
</comment>
<organism evidence="3 4">
    <name type="scientific">Paractinoplanes lichenicola</name>
    <dbReference type="NCBI Taxonomy" id="2802976"/>
    <lineage>
        <taxon>Bacteria</taxon>
        <taxon>Bacillati</taxon>
        <taxon>Actinomycetota</taxon>
        <taxon>Actinomycetes</taxon>
        <taxon>Micromonosporales</taxon>
        <taxon>Micromonosporaceae</taxon>
        <taxon>Paractinoplanes</taxon>
    </lineage>
</organism>
<protein>
    <submittedName>
        <fullName evidence="3">Enoyl-CoA hydratase/isomerase family protein</fullName>
    </submittedName>
</protein>
<dbReference type="CDD" id="cd06558">
    <property type="entry name" value="crotonase-like"/>
    <property type="match status" value="1"/>
</dbReference>
<sequence length="258" mass="27348">MRPMTFLNVDVAAGVATVVIDRPPANAVTPELIEEFLTVVPGLSDDPSVRVIVLTGVGRFFIAGADIAVMRDLSLDNHVRMRRWIEVQRLLELAPKPVIAALNGHALGGGAELSLACDLRIAAASATVGFPEMQLGLFPGAGGSQRLPRLLGLHKAKLLMIEGRRLSAASALEIGLVDEVVPDEEFAAVVATRAAEWAAKPTATIGLLKTSMLEGAPLDMEGAMAVEWAAVQQVIASEDAAEGLQSFLDKRKPEFRGN</sequence>
<accession>A0ABS1VN44</accession>